<dbReference type="InterPro" id="IPR036938">
    <property type="entry name" value="PAP2/HPO_sf"/>
</dbReference>
<sequence length="207" mass="21891">MLVAALGLVALTVVVVRHEAVGVLDGTFRDWVIAHRNGALTHVMVGATRFGSTPSLIVVALASAIWLTRLGRRGDGLLVVLGAAGIFLVGPVLKVFVERPRPSLSEHIVFVNSWSYPSVHSLNSMVVLGLLVVLALRGRTGRARAVVASVGVLLVLLIGFSRVYLGVHWPSDVLAGWLVGVLWLTICFTVANLMSGNSGTSGTVPEE</sequence>
<dbReference type="Gene3D" id="1.20.144.10">
    <property type="entry name" value="Phosphatidic acid phosphatase type 2/haloperoxidase"/>
    <property type="match status" value="2"/>
</dbReference>
<dbReference type="CDD" id="cd03392">
    <property type="entry name" value="PAP2_like_2"/>
    <property type="match status" value="1"/>
</dbReference>
<dbReference type="EMBL" id="SOCP01000003">
    <property type="protein sequence ID" value="TDV55191.1"/>
    <property type="molecule type" value="Genomic_DNA"/>
</dbReference>
<dbReference type="PANTHER" id="PTHR14969:SF13">
    <property type="entry name" value="AT30094P"/>
    <property type="match status" value="1"/>
</dbReference>
<evidence type="ECO:0000259" key="2">
    <source>
        <dbReference type="SMART" id="SM00014"/>
    </source>
</evidence>
<accession>A0A4V3FUG8</accession>
<keyword evidence="1" id="KW-0812">Transmembrane</keyword>
<reference evidence="3 4" key="1">
    <citation type="submission" date="2019-03" db="EMBL/GenBank/DDBJ databases">
        <title>Genomic Encyclopedia of Archaeal and Bacterial Type Strains, Phase II (KMG-II): from individual species to whole genera.</title>
        <authorList>
            <person name="Goeker M."/>
        </authorList>
    </citation>
    <scope>NUCLEOTIDE SEQUENCE [LARGE SCALE GENOMIC DNA]</scope>
    <source>
        <strain evidence="3 4">DSM 45499</strain>
    </source>
</reference>
<keyword evidence="1" id="KW-0472">Membrane</keyword>
<dbReference type="SMART" id="SM00014">
    <property type="entry name" value="acidPPc"/>
    <property type="match status" value="1"/>
</dbReference>
<feature type="transmembrane region" description="Helical" evidence="1">
    <location>
        <begin position="145"/>
        <end position="167"/>
    </location>
</feature>
<name>A0A4V3FUG8_9PSEU</name>
<gene>
    <name evidence="3" type="ORF">CLV71_103432</name>
</gene>
<dbReference type="AlphaFoldDB" id="A0A4V3FUG8"/>
<feature type="transmembrane region" description="Helical" evidence="1">
    <location>
        <begin position="117"/>
        <end position="136"/>
    </location>
</feature>
<organism evidence="3 4">
    <name type="scientific">Actinophytocola oryzae</name>
    <dbReference type="NCBI Taxonomy" id="502181"/>
    <lineage>
        <taxon>Bacteria</taxon>
        <taxon>Bacillati</taxon>
        <taxon>Actinomycetota</taxon>
        <taxon>Actinomycetes</taxon>
        <taxon>Pseudonocardiales</taxon>
        <taxon>Pseudonocardiaceae</taxon>
    </lineage>
</organism>
<dbReference type="SUPFAM" id="SSF48317">
    <property type="entry name" value="Acid phosphatase/Vanadium-dependent haloperoxidase"/>
    <property type="match status" value="1"/>
</dbReference>
<feature type="transmembrane region" description="Helical" evidence="1">
    <location>
        <begin position="173"/>
        <end position="193"/>
    </location>
</feature>
<keyword evidence="4" id="KW-1185">Reference proteome</keyword>
<feature type="transmembrane region" description="Helical" evidence="1">
    <location>
        <begin position="77"/>
        <end position="97"/>
    </location>
</feature>
<proteinExistence type="predicted"/>
<dbReference type="Proteomes" id="UP000294927">
    <property type="component" value="Unassembled WGS sequence"/>
</dbReference>
<comment type="caution">
    <text evidence="3">The sequence shown here is derived from an EMBL/GenBank/DDBJ whole genome shotgun (WGS) entry which is preliminary data.</text>
</comment>
<feature type="transmembrane region" description="Helical" evidence="1">
    <location>
        <begin position="50"/>
        <end position="70"/>
    </location>
</feature>
<evidence type="ECO:0000256" key="1">
    <source>
        <dbReference type="SAM" id="Phobius"/>
    </source>
</evidence>
<evidence type="ECO:0000313" key="3">
    <source>
        <dbReference type="EMBL" id="TDV55191.1"/>
    </source>
</evidence>
<feature type="domain" description="Phosphatidic acid phosphatase type 2/haloperoxidase" evidence="2">
    <location>
        <begin position="76"/>
        <end position="188"/>
    </location>
</feature>
<dbReference type="InterPro" id="IPR000326">
    <property type="entry name" value="PAP2/HPO"/>
</dbReference>
<keyword evidence="1" id="KW-1133">Transmembrane helix</keyword>
<dbReference type="Pfam" id="PF01569">
    <property type="entry name" value="PAP2"/>
    <property type="match status" value="1"/>
</dbReference>
<dbReference type="PANTHER" id="PTHR14969">
    <property type="entry name" value="SPHINGOSINE-1-PHOSPHATE PHOSPHOHYDROLASE"/>
    <property type="match status" value="1"/>
</dbReference>
<protein>
    <submittedName>
        <fullName evidence="3">Undecaprenyl-diphosphatase</fullName>
    </submittedName>
</protein>
<evidence type="ECO:0000313" key="4">
    <source>
        <dbReference type="Proteomes" id="UP000294927"/>
    </source>
</evidence>